<dbReference type="SUPFAM" id="SSF52374">
    <property type="entry name" value="Nucleotidylyl transferase"/>
    <property type="match status" value="1"/>
</dbReference>
<evidence type="ECO:0000256" key="3">
    <source>
        <dbReference type="ARBA" id="ARBA00022741"/>
    </source>
</evidence>
<protein>
    <recommendedName>
        <fullName evidence="1">valine--tRNA ligase</fullName>
        <ecNumber evidence="1">6.1.1.9</ecNumber>
    </recommendedName>
    <alternativeName>
        <fullName evidence="7">Valyl-tRNA synthetase</fullName>
    </alternativeName>
</protein>
<dbReference type="SUPFAM" id="SSF47323">
    <property type="entry name" value="Anticodon-binding domain of a subclass of class I aminoacyl-tRNA synthetases"/>
    <property type="match status" value="1"/>
</dbReference>
<dbReference type="AlphaFoldDB" id="G9PDR9"/>
<dbReference type="GO" id="GO:0008168">
    <property type="term" value="F:methyltransferase activity"/>
    <property type="evidence" value="ECO:0007669"/>
    <property type="project" value="InterPro"/>
</dbReference>
<evidence type="ECO:0000256" key="8">
    <source>
        <dbReference type="ARBA" id="ARBA00047552"/>
    </source>
</evidence>
<comment type="catalytic activity">
    <reaction evidence="8">
        <text>tRNA(Val) + L-valine + ATP = L-valyl-tRNA(Val) + AMP + diphosphate</text>
        <dbReference type="Rhea" id="RHEA:10704"/>
        <dbReference type="Rhea" id="RHEA-COMP:9672"/>
        <dbReference type="Rhea" id="RHEA-COMP:9708"/>
        <dbReference type="ChEBI" id="CHEBI:30616"/>
        <dbReference type="ChEBI" id="CHEBI:33019"/>
        <dbReference type="ChEBI" id="CHEBI:57762"/>
        <dbReference type="ChEBI" id="CHEBI:78442"/>
        <dbReference type="ChEBI" id="CHEBI:78537"/>
        <dbReference type="ChEBI" id="CHEBI:456215"/>
        <dbReference type="EC" id="6.1.1.9"/>
    </reaction>
</comment>
<dbReference type="PANTHER" id="PTHR11946">
    <property type="entry name" value="VALYL-TRNA SYNTHETASES"/>
    <property type="match status" value="1"/>
</dbReference>
<dbReference type="EC" id="6.1.1.9" evidence="1"/>
<dbReference type="GO" id="GO:0032259">
    <property type="term" value="P:methylation"/>
    <property type="evidence" value="ECO:0007669"/>
    <property type="project" value="InterPro"/>
</dbReference>
<dbReference type="Proteomes" id="UP000003822">
    <property type="component" value="Unassembled WGS sequence"/>
</dbReference>
<dbReference type="Gene3D" id="3.40.50.620">
    <property type="entry name" value="HUPs"/>
    <property type="match status" value="1"/>
</dbReference>
<evidence type="ECO:0000256" key="2">
    <source>
        <dbReference type="ARBA" id="ARBA00022598"/>
    </source>
</evidence>
<evidence type="ECO:0000256" key="6">
    <source>
        <dbReference type="ARBA" id="ARBA00023146"/>
    </source>
</evidence>
<dbReference type="PANTHER" id="PTHR11946:SF93">
    <property type="entry name" value="VALINE--TRNA LIGASE, CHLOROPLASTIC_MITOCHONDRIAL 2"/>
    <property type="match status" value="1"/>
</dbReference>
<dbReference type="eggNOG" id="COG0525">
    <property type="taxonomic scope" value="Bacteria"/>
</dbReference>
<dbReference type="InterPro" id="IPR002052">
    <property type="entry name" value="DNA_methylase_N6_adenine_CS"/>
</dbReference>
<dbReference type="GO" id="GO:0005829">
    <property type="term" value="C:cytosol"/>
    <property type="evidence" value="ECO:0007669"/>
    <property type="project" value="TreeGrafter"/>
</dbReference>
<evidence type="ECO:0000256" key="7">
    <source>
        <dbReference type="ARBA" id="ARBA00029936"/>
    </source>
</evidence>
<dbReference type="InterPro" id="IPR009080">
    <property type="entry name" value="tRNAsynth_Ia_anticodon-bd"/>
</dbReference>
<evidence type="ECO:0000256" key="4">
    <source>
        <dbReference type="ARBA" id="ARBA00022840"/>
    </source>
</evidence>
<dbReference type="EMBL" id="ACRN01000001">
    <property type="protein sequence ID" value="EHM89487.1"/>
    <property type="molecule type" value="Genomic_DNA"/>
</dbReference>
<dbReference type="InterPro" id="IPR002303">
    <property type="entry name" value="Valyl-tRNA_ligase"/>
</dbReference>
<dbReference type="Pfam" id="PF08264">
    <property type="entry name" value="Anticodon_1"/>
    <property type="match status" value="1"/>
</dbReference>
<sequence>MGTGTFVARLLQLGVIPPEALERKYLQEIFANEVVLLSYYIASINIEQVYHQVRTEQGMDEGYVEFPGMTLTDTFQLHEGDGTITEDFEGLAANNERAKAEKESAITVIVMNPPYSSGQNSTNDNNQNLAYPRLDERIAATYAAKSTGANKNSLYDSYFRALRWASDRIGQRGVAGGFVGELDIMDTWATSSLSPQLACGWLDDEDLFARTYPMDLRPQGQDIIRTWLFSTVVRADLEFGALPWKHAGLSGWILDSDHKKMSKSKGNVVTPMGILEKYGSDAVRYWAASARLGLDAAFDEQQMKIGRRLAIKVLNASKFALTMGGEGAAIDLDPALVTVPLDRSVLAALASVIDEASAALASYEHSRALEVTESFFWTFCDDYLELVKERAYNRDGAWDEASAASARAALAIVIDNVVRLLAPYLPYVTEEVWSWYREGSVHTAPWPVSSDLADAQGDPSVLEAASSALIALRRVKSEAKVSPRTPFLAVTVRAPKAQVEALESVKGDLEAASKAVGALTVAASDDAEATEASVESFELGEAPAKRKG</sequence>
<dbReference type="Gene3D" id="1.10.730.10">
    <property type="entry name" value="Isoleucyl-tRNA Synthetase, Domain 1"/>
    <property type="match status" value="1"/>
</dbReference>
<dbReference type="PATRIC" id="fig|435830.3.peg.141"/>
<keyword evidence="3" id="KW-0547">Nucleotide-binding</keyword>
<organism evidence="11 12">
    <name type="scientific">Actinomyces graevenitzii C83</name>
    <dbReference type="NCBI Taxonomy" id="435830"/>
    <lineage>
        <taxon>Bacteria</taxon>
        <taxon>Bacillati</taxon>
        <taxon>Actinomycetota</taxon>
        <taxon>Actinomycetes</taxon>
        <taxon>Actinomycetales</taxon>
        <taxon>Actinomycetaceae</taxon>
        <taxon>Actinomyces</taxon>
    </lineage>
</organism>
<keyword evidence="4" id="KW-0067">ATP-binding</keyword>
<dbReference type="InterPro" id="IPR013155">
    <property type="entry name" value="M/V/L/I-tRNA-synth_anticd-bd"/>
</dbReference>
<dbReference type="InterPro" id="IPR014729">
    <property type="entry name" value="Rossmann-like_a/b/a_fold"/>
</dbReference>
<dbReference type="GO" id="GO:0004832">
    <property type="term" value="F:valine-tRNA ligase activity"/>
    <property type="evidence" value="ECO:0007669"/>
    <property type="project" value="UniProtKB-EC"/>
</dbReference>
<dbReference type="InterPro" id="IPR033705">
    <property type="entry name" value="Anticodon_Ia_Val"/>
</dbReference>
<dbReference type="HOGENOM" id="CLU_496642_0_0_11"/>
<dbReference type="eggNOG" id="COG0286">
    <property type="taxonomic scope" value="Bacteria"/>
</dbReference>
<dbReference type="GO" id="GO:0003676">
    <property type="term" value="F:nucleic acid binding"/>
    <property type="evidence" value="ECO:0007669"/>
    <property type="project" value="InterPro"/>
</dbReference>
<feature type="domain" description="Methionyl/Valyl/Leucyl/Isoleucyl-tRNA synthetase anticodon-binding" evidence="10">
    <location>
        <begin position="342"/>
        <end position="488"/>
    </location>
</feature>
<name>G9PDR9_9ACTO</name>
<dbReference type="PROSITE" id="PS00092">
    <property type="entry name" value="N6_MTASE"/>
    <property type="match status" value="1"/>
</dbReference>
<feature type="domain" description="Aminoacyl-tRNA synthetase class Ia" evidence="9">
    <location>
        <begin position="174"/>
        <end position="298"/>
    </location>
</feature>
<gene>
    <name evidence="11" type="ORF">HMPREF0045_00152</name>
</gene>
<reference evidence="11 12" key="1">
    <citation type="submission" date="2011-10" db="EMBL/GenBank/DDBJ databases">
        <title>The Genome Sequence of Actinomyces graevenitzii C83.</title>
        <authorList>
            <consortium name="The Broad Institute Genome Sequencing Platform"/>
            <consortium name="The Broad Institute Genome Sequencing Center for Infectious Disease"/>
            <person name="Earl A."/>
            <person name="Ward D."/>
            <person name="Feldgarden M."/>
            <person name="Gevers D."/>
            <person name="Sibley C.D."/>
            <person name="Field T.R."/>
            <person name="Grinwis M."/>
            <person name="Eshaghurshan C.S."/>
            <person name="Surette M.G."/>
            <person name="Young S.K."/>
            <person name="Zeng Q."/>
            <person name="Gargeya S."/>
            <person name="Fitzgerald M."/>
            <person name="Haas B."/>
            <person name="Abouelleil A."/>
            <person name="Alvarado L."/>
            <person name="Arachchi H.M."/>
            <person name="Berlin A."/>
            <person name="Brown A."/>
            <person name="Chapman S.B."/>
            <person name="Chen Z."/>
            <person name="Dunbar C."/>
            <person name="Freedman E."/>
            <person name="Gearin G."/>
            <person name="Goldberg J."/>
            <person name="Griggs A."/>
            <person name="Gujja S."/>
            <person name="Heiman D."/>
            <person name="Howarth C."/>
            <person name="Larson L."/>
            <person name="Lui A."/>
            <person name="MacDonald P.J.P."/>
            <person name="Montmayeur A."/>
            <person name="Murphy C."/>
            <person name="Neiman D."/>
            <person name="Pearson M."/>
            <person name="Priest M."/>
            <person name="Roberts A."/>
            <person name="Saif S."/>
            <person name="Shea T."/>
            <person name="Shenoy N."/>
            <person name="Sisk P."/>
            <person name="Stolte C."/>
            <person name="Sykes S."/>
            <person name="Wortman J."/>
            <person name="Nusbaum C."/>
            <person name="Birren B."/>
        </authorList>
    </citation>
    <scope>NUCLEOTIDE SEQUENCE [LARGE SCALE GENOMIC DNA]</scope>
    <source>
        <strain evidence="11 12">C83</strain>
    </source>
</reference>
<dbReference type="CDD" id="cd07962">
    <property type="entry name" value="Anticodon_Ia_Val"/>
    <property type="match status" value="1"/>
</dbReference>
<evidence type="ECO:0000256" key="5">
    <source>
        <dbReference type="ARBA" id="ARBA00022917"/>
    </source>
</evidence>
<dbReference type="GO" id="GO:0006438">
    <property type="term" value="P:valyl-tRNA aminoacylation"/>
    <property type="evidence" value="ECO:0007669"/>
    <property type="project" value="InterPro"/>
</dbReference>
<evidence type="ECO:0000259" key="9">
    <source>
        <dbReference type="Pfam" id="PF00133"/>
    </source>
</evidence>
<dbReference type="Pfam" id="PF00133">
    <property type="entry name" value="tRNA-synt_1"/>
    <property type="match status" value="1"/>
</dbReference>
<keyword evidence="2" id="KW-0436">Ligase</keyword>
<keyword evidence="12" id="KW-1185">Reference proteome</keyword>
<comment type="caution">
    <text evidence="11">The sequence shown here is derived from an EMBL/GenBank/DDBJ whole genome shotgun (WGS) entry which is preliminary data.</text>
</comment>
<accession>G9PDR9</accession>
<evidence type="ECO:0000256" key="1">
    <source>
        <dbReference type="ARBA" id="ARBA00013169"/>
    </source>
</evidence>
<evidence type="ECO:0000313" key="11">
    <source>
        <dbReference type="EMBL" id="EHM89487.1"/>
    </source>
</evidence>
<keyword evidence="6" id="KW-0030">Aminoacyl-tRNA synthetase</keyword>
<keyword evidence="5" id="KW-0648">Protein biosynthesis</keyword>
<dbReference type="GO" id="GO:0005524">
    <property type="term" value="F:ATP binding"/>
    <property type="evidence" value="ECO:0007669"/>
    <property type="project" value="UniProtKB-KW"/>
</dbReference>
<dbReference type="InterPro" id="IPR002300">
    <property type="entry name" value="aa-tRNA-synth_Ia"/>
</dbReference>
<evidence type="ECO:0000313" key="12">
    <source>
        <dbReference type="Proteomes" id="UP000003822"/>
    </source>
</evidence>
<dbReference type="STRING" id="435830.HMPREF0045_00152"/>
<evidence type="ECO:0000259" key="10">
    <source>
        <dbReference type="Pfam" id="PF08264"/>
    </source>
</evidence>
<proteinExistence type="predicted"/>